<dbReference type="Gene3D" id="3.20.20.80">
    <property type="entry name" value="Glycosidases"/>
    <property type="match status" value="1"/>
</dbReference>
<evidence type="ECO:0000256" key="5">
    <source>
        <dbReference type="ARBA" id="ARBA00023295"/>
    </source>
</evidence>
<comment type="similarity">
    <text evidence="2 7">Belongs to the glycosyl hydrolase 1 family.</text>
</comment>
<dbReference type="OrthoDB" id="65569at2759"/>
<evidence type="ECO:0000256" key="4">
    <source>
        <dbReference type="ARBA" id="ARBA00022801"/>
    </source>
</evidence>
<dbReference type="GO" id="GO:0030245">
    <property type="term" value="P:cellulose catabolic process"/>
    <property type="evidence" value="ECO:0007669"/>
    <property type="project" value="UniProtKB-ARBA"/>
</dbReference>
<comment type="function">
    <text evidence="6">Plays an important role in cellulose degradation. Shows hydrolytic activity against several glycosidic compounds.</text>
</comment>
<evidence type="ECO:0000256" key="2">
    <source>
        <dbReference type="ARBA" id="ARBA00010838"/>
    </source>
</evidence>
<comment type="caution">
    <text evidence="8">The sequence shown here is derived from an EMBL/GenBank/DDBJ whole genome shotgun (WGS) entry which is preliminary data.</text>
</comment>
<accession>A0A3D8Q432</accession>
<dbReference type="EMBL" id="PDLN01000025">
    <property type="protein sequence ID" value="RDW56611.1"/>
    <property type="molecule type" value="Genomic_DNA"/>
</dbReference>
<dbReference type="AlphaFoldDB" id="A0A3D8Q432"/>
<evidence type="ECO:0000256" key="6">
    <source>
        <dbReference type="ARBA" id="ARBA00056775"/>
    </source>
</evidence>
<protein>
    <recommendedName>
        <fullName evidence="3">beta-glucosidase</fullName>
        <ecNumber evidence="3">3.2.1.21</ecNumber>
    </recommendedName>
</protein>
<organism evidence="8 9">
    <name type="scientific">Coleophoma crateriformis</name>
    <dbReference type="NCBI Taxonomy" id="565419"/>
    <lineage>
        <taxon>Eukaryota</taxon>
        <taxon>Fungi</taxon>
        <taxon>Dikarya</taxon>
        <taxon>Ascomycota</taxon>
        <taxon>Pezizomycotina</taxon>
        <taxon>Leotiomycetes</taxon>
        <taxon>Helotiales</taxon>
        <taxon>Dermateaceae</taxon>
        <taxon>Coleophoma</taxon>
    </lineage>
</organism>
<dbReference type="PANTHER" id="PTHR10353:SF134">
    <property type="entry name" value="PUTATIVE (AFU_ORTHOLOGUE AFUA_3G12600)-RELATED"/>
    <property type="match status" value="1"/>
</dbReference>
<dbReference type="Proteomes" id="UP000256328">
    <property type="component" value="Unassembled WGS sequence"/>
</dbReference>
<evidence type="ECO:0000313" key="9">
    <source>
        <dbReference type="Proteomes" id="UP000256328"/>
    </source>
</evidence>
<keyword evidence="4" id="KW-0378">Hydrolase</keyword>
<dbReference type="InterPro" id="IPR001360">
    <property type="entry name" value="Glyco_hydro_1"/>
</dbReference>
<dbReference type="PRINTS" id="PR00131">
    <property type="entry name" value="GLHYDRLASE1"/>
</dbReference>
<dbReference type="GO" id="GO:0080079">
    <property type="term" value="F:cellobiose glucosidase activity"/>
    <property type="evidence" value="ECO:0007669"/>
    <property type="project" value="UniProtKB-ARBA"/>
</dbReference>
<evidence type="ECO:0000256" key="3">
    <source>
        <dbReference type="ARBA" id="ARBA00012744"/>
    </source>
</evidence>
<proteinExistence type="inferred from homology"/>
<evidence type="ECO:0000313" key="8">
    <source>
        <dbReference type="EMBL" id="RDW56611.1"/>
    </source>
</evidence>
<keyword evidence="5" id="KW-0326">Glycosidase</keyword>
<gene>
    <name evidence="8" type="ORF">BP5796_13076</name>
</gene>
<evidence type="ECO:0000256" key="1">
    <source>
        <dbReference type="ARBA" id="ARBA00000448"/>
    </source>
</evidence>
<dbReference type="InterPro" id="IPR017853">
    <property type="entry name" value="GH"/>
</dbReference>
<keyword evidence="9" id="KW-1185">Reference proteome</keyword>
<dbReference type="SUPFAM" id="SSF51445">
    <property type="entry name" value="(Trans)glycosidases"/>
    <property type="match status" value="1"/>
</dbReference>
<reference evidence="8 9" key="1">
    <citation type="journal article" date="2018" name="IMA Fungus">
        <title>IMA Genome-F 9: Draft genome sequence of Annulohypoxylon stygium, Aspergillus mulundensis, Berkeleyomyces basicola (syn. Thielaviopsis basicola), Ceratocystis smalleyi, two Cercospora beticola strains, Coleophoma cylindrospora, Fusarium fracticaudum, Phialophora cf. hyalina, and Morchella septimelata.</title>
        <authorList>
            <person name="Wingfield B.D."/>
            <person name="Bills G.F."/>
            <person name="Dong Y."/>
            <person name="Huang W."/>
            <person name="Nel W.J."/>
            <person name="Swalarsk-Parry B.S."/>
            <person name="Vaghefi N."/>
            <person name="Wilken P.M."/>
            <person name="An Z."/>
            <person name="de Beer Z.W."/>
            <person name="De Vos L."/>
            <person name="Chen L."/>
            <person name="Duong T.A."/>
            <person name="Gao Y."/>
            <person name="Hammerbacher A."/>
            <person name="Kikkert J.R."/>
            <person name="Li Y."/>
            <person name="Li H."/>
            <person name="Li K."/>
            <person name="Li Q."/>
            <person name="Liu X."/>
            <person name="Ma X."/>
            <person name="Naidoo K."/>
            <person name="Pethybridge S.J."/>
            <person name="Sun J."/>
            <person name="Steenkamp E.T."/>
            <person name="van der Nest M.A."/>
            <person name="van Wyk S."/>
            <person name="Wingfield M.J."/>
            <person name="Xiong C."/>
            <person name="Yue Q."/>
            <person name="Zhang X."/>
        </authorList>
    </citation>
    <scope>NUCLEOTIDE SEQUENCE [LARGE SCALE GENOMIC DNA]</scope>
    <source>
        <strain evidence="8 9">BP5796</strain>
    </source>
</reference>
<sequence length="484" mass="55031">MASDSLEGVLRKDFFWGYATAATQVEGGWNADGKGVSIWDKFAHTSGKVKDGSTPDEAVLSYYQYKSDVALLKQYGVTGYRFSLSWSRIIPLGGANDPINEAGLQYYSNLVDELLANGITPFVTLFHWDTPQALEDRYGGMLDMKSYIPDFVNYARVCFERLGDRVKNWITYNEPGVYTLAGYAAGVHAPARSSNRNLNENGDSSTEPFIVGHTELVSHAYAVQLYREKFQETQKGSIGITLHGNWSEPWDEDDPLDQEAAERAREFEIAWYGDPVYKTGDYPASMRAQLGDRLPKFTAEESKLVLGSSDFYGMNSYTSFYIRHLETPPHIDDHSGNVEKLDTNKQGVSRGPESDTYWLRTSPWGFRKLLNWIWKRYGVPIYITENGTTAKGETAPTEEVLNDQFRIEFFEGYINALTTAVKEDGVDIRSYFAWTFTDNWEWAAGYSDRFGVTYVDFESKEKKRYPKRSAFVIKDLFGKYIAKD</sequence>
<dbReference type="Pfam" id="PF00232">
    <property type="entry name" value="Glyco_hydro_1"/>
    <property type="match status" value="1"/>
</dbReference>
<comment type="catalytic activity">
    <reaction evidence="1">
        <text>Hydrolysis of terminal, non-reducing beta-D-glucosyl residues with release of beta-D-glucose.</text>
        <dbReference type="EC" id="3.2.1.21"/>
    </reaction>
</comment>
<dbReference type="EC" id="3.2.1.21" evidence="3"/>
<dbReference type="PANTHER" id="PTHR10353">
    <property type="entry name" value="GLYCOSYL HYDROLASE"/>
    <property type="match status" value="1"/>
</dbReference>
<evidence type="ECO:0000256" key="7">
    <source>
        <dbReference type="RuleBase" id="RU003690"/>
    </source>
</evidence>
<dbReference type="FunFam" id="3.20.20.80:FF:000011">
    <property type="entry name" value="Cytosolic beta-glucosidase"/>
    <property type="match status" value="1"/>
</dbReference>
<name>A0A3D8Q432_9HELO</name>